<dbReference type="EMBL" id="JADKFW010000018">
    <property type="protein sequence ID" value="MBK9719304.1"/>
    <property type="molecule type" value="Genomic_DNA"/>
</dbReference>
<reference evidence="4 5" key="1">
    <citation type="submission" date="2020-10" db="EMBL/GenBank/DDBJ databases">
        <title>Connecting structure to function with the recovery of over 1000 high-quality activated sludge metagenome-assembled genomes encoding full-length rRNA genes using long-read sequencing.</title>
        <authorList>
            <person name="Singleton C.M."/>
            <person name="Petriglieri F."/>
            <person name="Kristensen J.M."/>
            <person name="Kirkegaard R.H."/>
            <person name="Michaelsen T.Y."/>
            <person name="Andersen M.H."/>
            <person name="Karst S.M."/>
            <person name="Dueholm M.S."/>
            <person name="Nielsen P.H."/>
            <person name="Albertsen M."/>
        </authorList>
    </citation>
    <scope>NUCLEOTIDE SEQUENCE [LARGE SCALE GENOMIC DNA]</scope>
    <source>
        <strain evidence="4">Ribe_18-Q3-R11-54_BAT3C.373</strain>
    </source>
</reference>
<evidence type="ECO:0000256" key="2">
    <source>
        <dbReference type="PIRSR" id="PIRSR005962-1"/>
    </source>
</evidence>
<gene>
    <name evidence="4" type="ORF">IPO85_17670</name>
</gene>
<dbReference type="PIRSF" id="PIRSF005962">
    <property type="entry name" value="Pept_M20D_amidohydro"/>
    <property type="match status" value="1"/>
</dbReference>
<dbReference type="FunFam" id="3.30.70.360:FF:000001">
    <property type="entry name" value="N-acetyldiaminopimelate deacetylase"/>
    <property type="match status" value="1"/>
</dbReference>
<organism evidence="4 5">
    <name type="scientific">Candidatus Defluviibacterium haderslevense</name>
    <dbReference type="NCBI Taxonomy" id="2981993"/>
    <lineage>
        <taxon>Bacteria</taxon>
        <taxon>Pseudomonadati</taxon>
        <taxon>Bacteroidota</taxon>
        <taxon>Saprospiria</taxon>
        <taxon>Saprospirales</taxon>
        <taxon>Saprospiraceae</taxon>
        <taxon>Candidatus Defluviibacterium</taxon>
    </lineage>
</organism>
<protein>
    <submittedName>
        <fullName evidence="4">Amidohydrolase</fullName>
    </submittedName>
</protein>
<feature type="binding site" evidence="2">
    <location>
        <position position="145"/>
    </location>
    <ligand>
        <name>Mn(2+)</name>
        <dbReference type="ChEBI" id="CHEBI:29035"/>
        <label>2</label>
    </ligand>
</feature>
<name>A0A9D7XEN4_9BACT</name>
<dbReference type="InterPro" id="IPR036264">
    <property type="entry name" value="Bact_exopeptidase_dim_dom"/>
</dbReference>
<keyword evidence="1" id="KW-0378">Hydrolase</keyword>
<dbReference type="Pfam" id="PF01546">
    <property type="entry name" value="Peptidase_M20"/>
    <property type="match status" value="1"/>
</dbReference>
<keyword evidence="2" id="KW-0479">Metal-binding</keyword>
<evidence type="ECO:0000313" key="4">
    <source>
        <dbReference type="EMBL" id="MBK9719304.1"/>
    </source>
</evidence>
<dbReference type="GO" id="GO:0019877">
    <property type="term" value="P:diaminopimelate biosynthetic process"/>
    <property type="evidence" value="ECO:0007669"/>
    <property type="project" value="UniProtKB-ARBA"/>
</dbReference>
<dbReference type="SUPFAM" id="SSF55031">
    <property type="entry name" value="Bacterial exopeptidase dimerisation domain"/>
    <property type="match status" value="1"/>
</dbReference>
<dbReference type="InterPro" id="IPR011650">
    <property type="entry name" value="Peptidase_M20_dimer"/>
</dbReference>
<dbReference type="Gene3D" id="3.40.630.10">
    <property type="entry name" value="Zn peptidases"/>
    <property type="match status" value="1"/>
</dbReference>
<dbReference type="InterPro" id="IPR017439">
    <property type="entry name" value="Amidohydrolase"/>
</dbReference>
<dbReference type="SUPFAM" id="SSF53187">
    <property type="entry name" value="Zn-dependent exopeptidases"/>
    <property type="match status" value="1"/>
</dbReference>
<dbReference type="InterPro" id="IPR002933">
    <property type="entry name" value="Peptidase_M20"/>
</dbReference>
<dbReference type="GO" id="GO:0046872">
    <property type="term" value="F:metal ion binding"/>
    <property type="evidence" value="ECO:0007669"/>
    <property type="project" value="UniProtKB-KW"/>
</dbReference>
<dbReference type="NCBIfam" id="TIGR01891">
    <property type="entry name" value="amidohydrolases"/>
    <property type="match status" value="1"/>
</dbReference>
<feature type="binding site" evidence="2">
    <location>
        <position position="367"/>
    </location>
    <ligand>
        <name>Mn(2+)</name>
        <dbReference type="ChEBI" id="CHEBI:29035"/>
        <label>2</label>
    </ligand>
</feature>
<feature type="binding site" evidence="2">
    <location>
        <position position="109"/>
    </location>
    <ligand>
        <name>Mn(2+)</name>
        <dbReference type="ChEBI" id="CHEBI:29035"/>
        <label>2</label>
    </ligand>
</feature>
<evidence type="ECO:0000313" key="5">
    <source>
        <dbReference type="Proteomes" id="UP000808349"/>
    </source>
</evidence>
<dbReference type="CDD" id="cd03886">
    <property type="entry name" value="M20_Acy1"/>
    <property type="match status" value="1"/>
</dbReference>
<dbReference type="GO" id="GO:0050118">
    <property type="term" value="F:N-acetyldiaminopimelate deacetylase activity"/>
    <property type="evidence" value="ECO:0007669"/>
    <property type="project" value="UniProtKB-ARBA"/>
</dbReference>
<dbReference type="Proteomes" id="UP000808349">
    <property type="component" value="Unassembled WGS sequence"/>
</dbReference>
<dbReference type="PANTHER" id="PTHR11014:SF63">
    <property type="entry name" value="METALLOPEPTIDASE, PUTATIVE (AFU_ORTHOLOGUE AFUA_6G09600)-RELATED"/>
    <property type="match status" value="1"/>
</dbReference>
<evidence type="ECO:0000259" key="3">
    <source>
        <dbReference type="Pfam" id="PF07687"/>
    </source>
</evidence>
<dbReference type="AlphaFoldDB" id="A0A9D7XEN4"/>
<comment type="cofactor">
    <cofactor evidence="2">
        <name>Mn(2+)</name>
        <dbReference type="ChEBI" id="CHEBI:29035"/>
    </cofactor>
    <text evidence="2">The Mn(2+) ion enhances activity.</text>
</comment>
<dbReference type="Pfam" id="PF07687">
    <property type="entry name" value="M20_dimer"/>
    <property type="match status" value="1"/>
</dbReference>
<feature type="binding site" evidence="2">
    <location>
        <position position="172"/>
    </location>
    <ligand>
        <name>Mn(2+)</name>
        <dbReference type="ChEBI" id="CHEBI:29035"/>
        <label>2</label>
    </ligand>
</feature>
<dbReference type="Gene3D" id="3.30.70.360">
    <property type="match status" value="1"/>
</dbReference>
<dbReference type="PANTHER" id="PTHR11014">
    <property type="entry name" value="PEPTIDASE M20 FAMILY MEMBER"/>
    <property type="match status" value="1"/>
</dbReference>
<proteinExistence type="predicted"/>
<accession>A0A9D7XEN4</accession>
<comment type="caution">
    <text evidence="4">The sequence shown here is derived from an EMBL/GenBank/DDBJ whole genome shotgun (WGS) entry which is preliminary data.</text>
</comment>
<feature type="binding site" evidence="2">
    <location>
        <position position="111"/>
    </location>
    <ligand>
        <name>Mn(2+)</name>
        <dbReference type="ChEBI" id="CHEBI:29035"/>
        <label>2</label>
    </ligand>
</feature>
<keyword evidence="2" id="KW-0464">Manganese</keyword>
<evidence type="ECO:0000256" key="1">
    <source>
        <dbReference type="ARBA" id="ARBA00022801"/>
    </source>
</evidence>
<feature type="domain" description="Peptidase M20 dimerisation" evidence="3">
    <location>
        <begin position="197"/>
        <end position="294"/>
    </location>
</feature>
<sequence length="396" mass="43275">MSKVLNVSFIKSLIATHEREFIQIRRDLHQYPELSFDEKNTSLKIQSLLSLWNIDFTAGWAGYGIVGTLVGEKTSSEIIALRADMDALPIQETTNEVFSSQNKGIMHACGHDIHTTCLLAALKVLKTCQSDWGGTVKFIFQPAEEKLPGGASIMIKEGVLLEPRPSVIIGQHVQPKMPVGSAGICAGLSMASCDELYITIKGKGGHAALPHLAVDPIQIAAQVILGLQTLITREKPPIVNALLSFGKINTTGGATNIIPDEVRLEGTFRAMDEEFRNYAHQRIHAIVNEICEAYQGTAEITLDKGYPSLINDTSASIKWNEYASEYIGIQNVAKVPPRMTSEDFSYYSQHIPACFYRLGVGETTQVHTSSFNPDEGAIAEGAGLLTWLALRFLGNT</sequence>